<keyword evidence="1" id="KW-1133">Transmembrane helix</keyword>
<evidence type="ECO:0000256" key="1">
    <source>
        <dbReference type="SAM" id="Phobius"/>
    </source>
</evidence>
<name>A0A2N9FTI5_FAGSY</name>
<keyword evidence="1" id="KW-0472">Membrane</keyword>
<protein>
    <submittedName>
        <fullName evidence="2">Uncharacterized protein</fullName>
    </submittedName>
</protein>
<gene>
    <name evidence="2" type="ORF">FSB_LOCUS21889</name>
</gene>
<proteinExistence type="predicted"/>
<evidence type="ECO:0000313" key="2">
    <source>
        <dbReference type="EMBL" id="SPC94007.1"/>
    </source>
</evidence>
<dbReference type="EMBL" id="OIVN01001446">
    <property type="protein sequence ID" value="SPC94007.1"/>
    <property type="molecule type" value="Genomic_DNA"/>
</dbReference>
<feature type="transmembrane region" description="Helical" evidence="1">
    <location>
        <begin position="114"/>
        <end position="134"/>
    </location>
</feature>
<reference evidence="2" key="1">
    <citation type="submission" date="2018-02" db="EMBL/GenBank/DDBJ databases">
        <authorList>
            <person name="Cohen D.B."/>
            <person name="Kent A.D."/>
        </authorList>
    </citation>
    <scope>NUCLEOTIDE SEQUENCE</scope>
</reference>
<feature type="transmembrane region" description="Helical" evidence="1">
    <location>
        <begin position="82"/>
        <end position="102"/>
    </location>
</feature>
<dbReference type="AlphaFoldDB" id="A0A2N9FTI5"/>
<organism evidence="2">
    <name type="scientific">Fagus sylvatica</name>
    <name type="common">Beechnut</name>
    <dbReference type="NCBI Taxonomy" id="28930"/>
    <lineage>
        <taxon>Eukaryota</taxon>
        <taxon>Viridiplantae</taxon>
        <taxon>Streptophyta</taxon>
        <taxon>Embryophyta</taxon>
        <taxon>Tracheophyta</taxon>
        <taxon>Spermatophyta</taxon>
        <taxon>Magnoliopsida</taxon>
        <taxon>eudicotyledons</taxon>
        <taxon>Gunneridae</taxon>
        <taxon>Pentapetalae</taxon>
        <taxon>rosids</taxon>
        <taxon>fabids</taxon>
        <taxon>Fagales</taxon>
        <taxon>Fagaceae</taxon>
        <taxon>Fagus</taxon>
    </lineage>
</organism>
<sequence>MTENTKCKTSHKTRRSVPWTRVLSMKHLISSITCKKGRIRAKQHNKSEQITELSWCCRGPVCECSPPRPVGKENDQQVFHHYLLQLILIWAAMGDFLVFSALASSSSSSPSSPFTAGAAADCFCGWVWLVNRWVICVDHWVIRRGPLGGVEDQLLFHIFWAAVGLHFLEP</sequence>
<accession>A0A2N9FTI5</accession>
<keyword evidence="1" id="KW-0812">Transmembrane</keyword>